<reference evidence="1" key="1">
    <citation type="submission" date="2021-06" db="EMBL/GenBank/DDBJ databases">
        <authorList>
            <person name="Kallberg Y."/>
            <person name="Tangrot J."/>
            <person name="Rosling A."/>
        </authorList>
    </citation>
    <scope>NUCLEOTIDE SEQUENCE</scope>
    <source>
        <strain evidence="1">AU212A</strain>
    </source>
</reference>
<dbReference type="Proteomes" id="UP000789860">
    <property type="component" value="Unassembled WGS sequence"/>
</dbReference>
<dbReference type="EMBL" id="CAJVPM010050090">
    <property type="protein sequence ID" value="CAG8726393.1"/>
    <property type="molecule type" value="Genomic_DNA"/>
</dbReference>
<feature type="non-terminal residue" evidence="1">
    <location>
        <position position="1"/>
    </location>
</feature>
<accession>A0ACA9PVD1</accession>
<keyword evidence="2" id="KW-1185">Reference proteome</keyword>
<name>A0ACA9PVD1_9GLOM</name>
<comment type="caution">
    <text evidence="1">The sequence shown here is derived from an EMBL/GenBank/DDBJ whole genome shotgun (WGS) entry which is preliminary data.</text>
</comment>
<evidence type="ECO:0000313" key="2">
    <source>
        <dbReference type="Proteomes" id="UP000789860"/>
    </source>
</evidence>
<gene>
    <name evidence="1" type="ORF">SCALOS_LOCUS11446</name>
</gene>
<feature type="non-terminal residue" evidence="1">
    <location>
        <position position="110"/>
    </location>
</feature>
<protein>
    <submittedName>
        <fullName evidence="1">7821_t:CDS:1</fullName>
    </submittedName>
</protein>
<proteinExistence type="predicted"/>
<organism evidence="1 2">
    <name type="scientific">Scutellospora calospora</name>
    <dbReference type="NCBI Taxonomy" id="85575"/>
    <lineage>
        <taxon>Eukaryota</taxon>
        <taxon>Fungi</taxon>
        <taxon>Fungi incertae sedis</taxon>
        <taxon>Mucoromycota</taxon>
        <taxon>Glomeromycotina</taxon>
        <taxon>Glomeromycetes</taxon>
        <taxon>Diversisporales</taxon>
        <taxon>Gigasporaceae</taxon>
        <taxon>Scutellospora</taxon>
    </lineage>
</organism>
<sequence>SEITTMVPIQTEYLNTFCLKCGKICHEKCNGWLLFCCINWFGQCTICKCHYLNHARSYFKMEQQIRKVSKIINDAQAEYLHEKKASYDKIVDEKRNELEVLNMTVFACRQ</sequence>
<evidence type="ECO:0000313" key="1">
    <source>
        <dbReference type="EMBL" id="CAG8726393.1"/>
    </source>
</evidence>